<keyword evidence="1" id="KW-0175">Coiled coil</keyword>
<proteinExistence type="predicted"/>
<accession>A0ABD3S722</accession>
<evidence type="ECO:0000256" key="2">
    <source>
        <dbReference type="SAM" id="Phobius"/>
    </source>
</evidence>
<keyword evidence="2" id="KW-1133">Transmembrane helix</keyword>
<sequence>MEKIYAESELFLLERFTIILLFFCSFLGNLWKLNFFSAFNSLFIVLYNTAYLLNFFVDTNSEESDSDSGSGWDADSPGDTLFDITRLERVASRWDNWSATELYAFRVERFAMLIVVIFTLFPLMTTFEMGYKVLGVSVVILFSSSNTLYFLANFPEHLLQTDLHIQKLKDDEEHNDDDLIEKVNQGFETDGVTYEENIEKSINLNVEDNLKSDGIKNGYAENKEEFEEKCNDKLKEENMKLGIEVADLKSQLKVYQQMLSQIINEHIHYKCEKETHDLSEKLRVAEASSQMYRALLHDLGSSQF</sequence>
<dbReference type="EMBL" id="JBJXBP010000007">
    <property type="protein sequence ID" value="KAL3820257.1"/>
    <property type="molecule type" value="Genomic_DNA"/>
</dbReference>
<evidence type="ECO:0000256" key="1">
    <source>
        <dbReference type="SAM" id="Coils"/>
    </source>
</evidence>
<comment type="caution">
    <text evidence="3">The sequence shown here is derived from an EMBL/GenBank/DDBJ whole genome shotgun (WGS) entry which is preliminary data.</text>
</comment>
<evidence type="ECO:0000313" key="4">
    <source>
        <dbReference type="Proteomes" id="UP001634393"/>
    </source>
</evidence>
<name>A0ABD3S722_9LAMI</name>
<keyword evidence="2" id="KW-0812">Transmembrane</keyword>
<feature type="transmembrane region" description="Helical" evidence="2">
    <location>
        <begin position="37"/>
        <end position="57"/>
    </location>
</feature>
<evidence type="ECO:0000313" key="3">
    <source>
        <dbReference type="EMBL" id="KAL3820257.1"/>
    </source>
</evidence>
<reference evidence="3 4" key="1">
    <citation type="submission" date="2024-12" db="EMBL/GenBank/DDBJ databases">
        <title>The unique morphological basis and parallel evolutionary history of personate flowers in Penstemon.</title>
        <authorList>
            <person name="Depatie T.H."/>
            <person name="Wessinger C.A."/>
        </authorList>
    </citation>
    <scope>NUCLEOTIDE SEQUENCE [LARGE SCALE GENOMIC DNA]</scope>
    <source>
        <strain evidence="3">WTNN_2</strain>
        <tissue evidence="3">Leaf</tissue>
    </source>
</reference>
<feature type="transmembrane region" description="Helical" evidence="2">
    <location>
        <begin position="12"/>
        <end position="31"/>
    </location>
</feature>
<organism evidence="3 4">
    <name type="scientific">Penstemon smallii</name>
    <dbReference type="NCBI Taxonomy" id="265156"/>
    <lineage>
        <taxon>Eukaryota</taxon>
        <taxon>Viridiplantae</taxon>
        <taxon>Streptophyta</taxon>
        <taxon>Embryophyta</taxon>
        <taxon>Tracheophyta</taxon>
        <taxon>Spermatophyta</taxon>
        <taxon>Magnoliopsida</taxon>
        <taxon>eudicotyledons</taxon>
        <taxon>Gunneridae</taxon>
        <taxon>Pentapetalae</taxon>
        <taxon>asterids</taxon>
        <taxon>lamiids</taxon>
        <taxon>Lamiales</taxon>
        <taxon>Plantaginaceae</taxon>
        <taxon>Cheloneae</taxon>
        <taxon>Penstemon</taxon>
    </lineage>
</organism>
<protein>
    <submittedName>
        <fullName evidence="3">Uncharacterized protein</fullName>
    </submittedName>
</protein>
<dbReference type="AlphaFoldDB" id="A0ABD3S722"/>
<gene>
    <name evidence="3" type="ORF">ACJIZ3_006162</name>
</gene>
<feature type="transmembrane region" description="Helical" evidence="2">
    <location>
        <begin position="110"/>
        <end position="127"/>
    </location>
</feature>
<keyword evidence="2" id="KW-0472">Membrane</keyword>
<keyword evidence="4" id="KW-1185">Reference proteome</keyword>
<feature type="coiled-coil region" evidence="1">
    <location>
        <begin position="216"/>
        <end position="265"/>
    </location>
</feature>
<dbReference type="Proteomes" id="UP001634393">
    <property type="component" value="Unassembled WGS sequence"/>
</dbReference>